<dbReference type="RefSeq" id="WP_142659962.1">
    <property type="nucleotide sequence ID" value="NZ_CABFVA020000065.1"/>
</dbReference>
<keyword evidence="2" id="KW-1185">Reference proteome</keyword>
<proteinExistence type="predicted"/>
<evidence type="ECO:0000313" key="2">
    <source>
        <dbReference type="Proteomes" id="UP000334923"/>
    </source>
</evidence>
<dbReference type="EMBL" id="CABFVA020000065">
    <property type="protein sequence ID" value="VVM06275.1"/>
    <property type="molecule type" value="Genomic_DNA"/>
</dbReference>
<dbReference type="InterPro" id="IPR016181">
    <property type="entry name" value="Acyl_CoA_acyltransferase"/>
</dbReference>
<dbReference type="AlphaFoldDB" id="A0A5E6MA51"/>
<evidence type="ECO:0008006" key="3">
    <source>
        <dbReference type="Google" id="ProtNLM"/>
    </source>
</evidence>
<dbReference type="SUPFAM" id="SSF55729">
    <property type="entry name" value="Acyl-CoA N-acyltransferases (Nat)"/>
    <property type="match status" value="1"/>
</dbReference>
<gene>
    <name evidence="1" type="ORF">MAMT_01096</name>
</gene>
<accession>A0A5E6MA51</accession>
<dbReference type="OrthoDB" id="187089at2"/>
<sequence>MGAAAEGKVTGTKDVTIRFFRASDREGVRKVCADTGFLGSPIDQIFEDRELFADYLTSYYTDKEPESTLVCEAGGTIVGYLMGCRNSRAKFWYHAFYNVRLFLRTLVRYPFYRAASRRYLHWLLWKGRREEPRSLPGIPHFHFNMLAPWRSVSRTRHLVDSFLDYLVQNGEKAVYGQVVVFDRRRGEKMFEHYGFQVVDRVEVTKYAGRFPGSVYLCTVVKDLRENPRLYASRRPSHE</sequence>
<organism evidence="1 2">
    <name type="scientific">Methylacidimicrobium tartarophylax</name>
    <dbReference type="NCBI Taxonomy" id="1041768"/>
    <lineage>
        <taxon>Bacteria</taxon>
        <taxon>Pseudomonadati</taxon>
        <taxon>Verrucomicrobiota</taxon>
        <taxon>Methylacidimicrobium</taxon>
    </lineage>
</organism>
<reference evidence="1 2" key="1">
    <citation type="submission" date="2019-09" db="EMBL/GenBank/DDBJ databases">
        <authorList>
            <person name="Cremers G."/>
        </authorList>
    </citation>
    <scope>NUCLEOTIDE SEQUENCE [LARGE SCALE GENOMIC DNA]</scope>
    <source>
        <strain evidence="1">4A</strain>
    </source>
</reference>
<dbReference type="Gene3D" id="3.40.630.30">
    <property type="match status" value="1"/>
</dbReference>
<dbReference type="Proteomes" id="UP000334923">
    <property type="component" value="Unassembled WGS sequence"/>
</dbReference>
<evidence type="ECO:0000313" key="1">
    <source>
        <dbReference type="EMBL" id="VVM06275.1"/>
    </source>
</evidence>
<name>A0A5E6MA51_9BACT</name>
<protein>
    <recommendedName>
        <fullName evidence="3">N-acetyltransferase domain-containing protein</fullName>
    </recommendedName>
</protein>